<dbReference type="EMBL" id="BQXS01008377">
    <property type="protein sequence ID" value="GKT29549.1"/>
    <property type="molecule type" value="Genomic_DNA"/>
</dbReference>
<evidence type="ECO:0000313" key="1">
    <source>
        <dbReference type="EMBL" id="GKT29549.1"/>
    </source>
</evidence>
<comment type="caution">
    <text evidence="1">The sequence shown here is derived from an EMBL/GenBank/DDBJ whole genome shotgun (WGS) entry which is preliminary data.</text>
</comment>
<organism evidence="1 2">
    <name type="scientific">Aduncisulcus paluster</name>
    <dbReference type="NCBI Taxonomy" id="2918883"/>
    <lineage>
        <taxon>Eukaryota</taxon>
        <taxon>Metamonada</taxon>
        <taxon>Carpediemonas-like organisms</taxon>
        <taxon>Aduncisulcus</taxon>
    </lineage>
</organism>
<feature type="non-terminal residue" evidence="1">
    <location>
        <position position="1"/>
    </location>
</feature>
<protein>
    <submittedName>
        <fullName evidence="1">Uncharacterized protein</fullName>
    </submittedName>
</protein>
<dbReference type="Proteomes" id="UP001057375">
    <property type="component" value="Unassembled WGS sequence"/>
</dbReference>
<sequence>GPAEYNDIIEIYQTGIVQQIIEIPVHYPLKIRRSRLQPERDSAPDDSHFSGPALQTGMLLEGLQKHQIYEVEEIGHV</sequence>
<gene>
    <name evidence="1" type="ORF">ADUPG1_005281</name>
</gene>
<keyword evidence="2" id="KW-1185">Reference proteome</keyword>
<reference evidence="1" key="1">
    <citation type="submission" date="2022-03" db="EMBL/GenBank/DDBJ databases">
        <title>Draft genome sequence of Aduncisulcus paluster, a free-living microaerophilic Fornicata.</title>
        <authorList>
            <person name="Yuyama I."/>
            <person name="Kume K."/>
            <person name="Tamura T."/>
            <person name="Inagaki Y."/>
            <person name="Hashimoto T."/>
        </authorList>
    </citation>
    <scope>NUCLEOTIDE SEQUENCE</scope>
    <source>
        <strain evidence="1">NY0171</strain>
    </source>
</reference>
<accession>A0ABQ5KAG5</accession>
<name>A0ABQ5KAG5_9EUKA</name>
<proteinExistence type="predicted"/>
<evidence type="ECO:0000313" key="2">
    <source>
        <dbReference type="Proteomes" id="UP001057375"/>
    </source>
</evidence>